<feature type="region of interest" description="Disordered" evidence="1">
    <location>
        <begin position="500"/>
        <end position="520"/>
    </location>
</feature>
<comment type="caution">
    <text evidence="3">The sequence shown here is derived from an EMBL/GenBank/DDBJ whole genome shotgun (WGS) entry which is preliminary data.</text>
</comment>
<feature type="region of interest" description="Disordered" evidence="1">
    <location>
        <begin position="420"/>
        <end position="471"/>
    </location>
</feature>
<sequence length="520" mass="59920">MCNSNTPKREEVIINQNGIGATNVASTEQLQFHVSAISIVMMIILGLLLIVAAYFLYKCYKNCHHQWINDQILRQYLRNSTYRRSRRETTERKRCPACSRSPGQRRSPHKEDLGVTQSSIPSARKVSAKFWKGGHQNVWKEKLNEATIIYNDYSVLLVSIRKQIDNKTISGESLSLVKSHCDKIVELNAKIQEFCSKLHLPVTRSSCEQFGETSNLQSKMEFNLKIALSLLPVMNNEELTTRQLIDGIEYYSSTLKTEQCKLSLINFVLKSRLSQQAKLSLKSDYPSIDALLTDMRMILLPKKSAIALQNKLQTSRQDQRSINDYGKELTELFMDLSIAQAEGKTENLKILQPLNEKQAIKRFADGLRNRRLSTIIAAQKFESLKDAVQAAIDEETITFPSQSFDVLTFRKRNNYFQGHHHREANHQPRRNSANNNFSRFTGHRGASFYRGRGRGRSSQNYTRGQPRQYRGTYYNSYLRYNNTRGHQKNSQRSDAHIHVLKNDEPSTSNSTEEQSKFFRE</sequence>
<feature type="transmembrane region" description="Helical" evidence="2">
    <location>
        <begin position="32"/>
        <end position="57"/>
    </location>
</feature>
<proteinExistence type="predicted"/>
<gene>
    <name evidence="3" type="ORF">HF086_002260</name>
</gene>
<feature type="compositionally biased region" description="Low complexity" evidence="1">
    <location>
        <begin position="430"/>
        <end position="440"/>
    </location>
</feature>
<feature type="region of interest" description="Disordered" evidence="1">
    <location>
        <begin position="83"/>
        <end position="117"/>
    </location>
</feature>
<evidence type="ECO:0000256" key="2">
    <source>
        <dbReference type="SAM" id="Phobius"/>
    </source>
</evidence>
<name>A0A922SI40_SPOEX</name>
<organism evidence="3 4">
    <name type="scientific">Spodoptera exigua</name>
    <name type="common">Beet armyworm</name>
    <name type="synonym">Noctua fulgens</name>
    <dbReference type="NCBI Taxonomy" id="7107"/>
    <lineage>
        <taxon>Eukaryota</taxon>
        <taxon>Metazoa</taxon>
        <taxon>Ecdysozoa</taxon>
        <taxon>Arthropoda</taxon>
        <taxon>Hexapoda</taxon>
        <taxon>Insecta</taxon>
        <taxon>Pterygota</taxon>
        <taxon>Neoptera</taxon>
        <taxon>Endopterygota</taxon>
        <taxon>Lepidoptera</taxon>
        <taxon>Glossata</taxon>
        <taxon>Ditrysia</taxon>
        <taxon>Noctuoidea</taxon>
        <taxon>Noctuidae</taxon>
        <taxon>Amphipyrinae</taxon>
        <taxon>Spodoptera</taxon>
    </lineage>
</organism>
<evidence type="ECO:0000256" key="1">
    <source>
        <dbReference type="SAM" id="MobiDB-lite"/>
    </source>
</evidence>
<reference evidence="3" key="1">
    <citation type="journal article" date="2021" name="G3 (Bethesda)">
        <title>Genome and transcriptome analysis of the beet armyworm Spodoptera exigua reveals targets for pest control. .</title>
        <authorList>
            <person name="Simon S."/>
            <person name="Breeschoten T."/>
            <person name="Jansen H.J."/>
            <person name="Dirks R.P."/>
            <person name="Schranz M.E."/>
            <person name="Ros V.I.D."/>
        </authorList>
    </citation>
    <scope>NUCLEOTIDE SEQUENCE</scope>
    <source>
        <strain evidence="3">TB_SE_WUR_2020</strain>
    </source>
</reference>
<keyword evidence="2" id="KW-1133">Transmembrane helix</keyword>
<protein>
    <submittedName>
        <fullName evidence="3">Uncharacterized protein</fullName>
    </submittedName>
</protein>
<evidence type="ECO:0000313" key="4">
    <source>
        <dbReference type="Proteomes" id="UP000814243"/>
    </source>
</evidence>
<dbReference type="AlphaFoldDB" id="A0A922SI40"/>
<dbReference type="EMBL" id="JACEFF010000391">
    <property type="protein sequence ID" value="KAH9638525.1"/>
    <property type="molecule type" value="Genomic_DNA"/>
</dbReference>
<keyword evidence="2" id="KW-0812">Transmembrane</keyword>
<dbReference type="Proteomes" id="UP000814243">
    <property type="component" value="Unassembled WGS sequence"/>
</dbReference>
<accession>A0A922SI40</accession>
<evidence type="ECO:0000313" key="3">
    <source>
        <dbReference type="EMBL" id="KAH9638525.1"/>
    </source>
</evidence>
<keyword evidence="2" id="KW-0472">Membrane</keyword>
<feature type="compositionally biased region" description="Basic residues" evidence="1">
    <location>
        <begin position="420"/>
        <end position="429"/>
    </location>
</feature>